<protein>
    <submittedName>
        <fullName evidence="2">Uncharacterized protein</fullName>
    </submittedName>
</protein>
<dbReference type="Proteomes" id="UP000013456">
    <property type="component" value="Chromosome 14"/>
</dbReference>
<feature type="region of interest" description="Disordered" evidence="1">
    <location>
        <begin position="231"/>
        <end position="252"/>
    </location>
</feature>
<gene>
    <name evidence="2" type="ORF">EGK_06537</name>
</gene>
<dbReference type="AlphaFoldDB" id="G7NE11"/>
<name>G7NE11_MACMU</name>
<accession>G7NE11</accession>
<feature type="compositionally biased region" description="Basic and acidic residues" evidence="1">
    <location>
        <begin position="242"/>
        <end position="252"/>
    </location>
</feature>
<dbReference type="EMBL" id="CM001266">
    <property type="protein sequence ID" value="EHH23139.1"/>
    <property type="molecule type" value="Genomic_DNA"/>
</dbReference>
<reference evidence="2" key="1">
    <citation type="journal article" date="2011" name="Nat. Biotechnol.">
        <title>Genome sequencing and comparison of two nonhuman primate animal models, the cynomolgus and Chinese rhesus macaques.</title>
        <authorList>
            <person name="Yan G."/>
            <person name="Zhang G."/>
            <person name="Fang X."/>
            <person name="Zhang Y."/>
            <person name="Li C."/>
            <person name="Ling F."/>
            <person name="Cooper D.N."/>
            <person name="Li Q."/>
            <person name="Li Y."/>
            <person name="van Gool A.J."/>
            <person name="Du H."/>
            <person name="Chen J."/>
            <person name="Chen R."/>
            <person name="Zhang P."/>
            <person name="Huang Z."/>
            <person name="Thompson J.R."/>
            <person name="Meng Y."/>
            <person name="Bai Y."/>
            <person name="Wang J."/>
            <person name="Zhuo M."/>
            <person name="Wang T."/>
            <person name="Huang Y."/>
            <person name="Wei L."/>
            <person name="Li J."/>
            <person name="Wang Z."/>
            <person name="Hu H."/>
            <person name="Yang P."/>
            <person name="Le L."/>
            <person name="Stenson P.D."/>
            <person name="Li B."/>
            <person name="Liu X."/>
            <person name="Ball E.V."/>
            <person name="An N."/>
            <person name="Huang Q."/>
            <person name="Zhang Y."/>
            <person name="Fan W."/>
            <person name="Zhang X."/>
            <person name="Li Y."/>
            <person name="Wang W."/>
            <person name="Katze M.G."/>
            <person name="Su B."/>
            <person name="Nielsen R."/>
            <person name="Yang H."/>
            <person name="Wang J."/>
            <person name="Wang X."/>
            <person name="Wang J."/>
        </authorList>
    </citation>
    <scope>NUCLEOTIDE SEQUENCE [LARGE SCALE GENOMIC DNA]</scope>
    <source>
        <strain evidence="2">CR-5</strain>
    </source>
</reference>
<sequence length="510" mass="58270">MVPEEKRVGLSSDETSSDALKSWHSICVLDSKEEPLACQQKQRQFVKPATESEQPTVLELLLAELRTLFSAVLQDSSPAAWRYLHAVLGLLPPYRELLVGHLDLLPFLEQLYCWAPWVQTHLHLDLLGAINQAFPPDSSLLDSASHADCCPQKQRLHHRPPCPACPFVQARWSRQQVKEELATWLRPLTLPELQRCLGIVGAQVALEEAVWLDGLSLLPLALATDIPVQYESSDTDNAEEEPVGRKETRSQLDYEVPREKTLQKSSTGFSPETSFLGSQVMTALKTERYLKKIHFLYLNVAPSRYFRRLLQELHSVSWLPQELDRCYELLDLQKALAKEKHKALRLLHRCLNLCTSILRLVHEDTYHMQQGLQERVQNCDRIRAGQGSIYLQRVQRKQLEQKLKQAEAWWLQLGKFARLVDYMICQSLISILEEQITSFVANILQAPRQKPFLSSQLVFDDHDQLSHVPCVENMIQILTGGLQSVKTSALQVFWIEQRAGCGNSQFLSSE</sequence>
<organism evidence="2">
    <name type="scientific">Macaca mulatta</name>
    <name type="common">Rhesus macaque</name>
    <dbReference type="NCBI Taxonomy" id="9544"/>
    <lineage>
        <taxon>Eukaryota</taxon>
        <taxon>Metazoa</taxon>
        <taxon>Chordata</taxon>
        <taxon>Craniata</taxon>
        <taxon>Vertebrata</taxon>
        <taxon>Euteleostomi</taxon>
        <taxon>Mammalia</taxon>
        <taxon>Eutheria</taxon>
        <taxon>Euarchontoglires</taxon>
        <taxon>Primates</taxon>
        <taxon>Haplorrhini</taxon>
        <taxon>Catarrhini</taxon>
        <taxon>Cercopithecidae</taxon>
        <taxon>Cercopithecinae</taxon>
        <taxon>Macaca</taxon>
    </lineage>
</organism>
<proteinExistence type="predicted"/>
<evidence type="ECO:0000256" key="1">
    <source>
        <dbReference type="SAM" id="MobiDB-lite"/>
    </source>
</evidence>
<evidence type="ECO:0000313" key="2">
    <source>
        <dbReference type="EMBL" id="EHH23139.1"/>
    </source>
</evidence>